<comment type="caution">
    <text evidence="1">The sequence shown here is derived from an EMBL/GenBank/DDBJ whole genome shotgun (WGS) entry which is preliminary data.</text>
</comment>
<evidence type="ECO:0000313" key="2">
    <source>
        <dbReference type="Proteomes" id="UP000050424"/>
    </source>
</evidence>
<reference evidence="1 2" key="1">
    <citation type="submission" date="2015-09" db="EMBL/GenBank/DDBJ databases">
        <title>Draft genome of a European isolate of the apple canker pathogen Neonectria ditissima.</title>
        <authorList>
            <person name="Gomez-Cortecero A."/>
            <person name="Harrison R.J."/>
            <person name="Armitage A.D."/>
        </authorList>
    </citation>
    <scope>NUCLEOTIDE SEQUENCE [LARGE SCALE GENOMIC DNA]</scope>
    <source>
        <strain evidence="1 2">R09/05</strain>
    </source>
</reference>
<dbReference type="AlphaFoldDB" id="A0A0P7B8D7"/>
<name>A0A0P7B8D7_9HYPO</name>
<proteinExistence type="predicted"/>
<organism evidence="1 2">
    <name type="scientific">Neonectria ditissima</name>
    <dbReference type="NCBI Taxonomy" id="78410"/>
    <lineage>
        <taxon>Eukaryota</taxon>
        <taxon>Fungi</taxon>
        <taxon>Dikarya</taxon>
        <taxon>Ascomycota</taxon>
        <taxon>Pezizomycotina</taxon>
        <taxon>Sordariomycetes</taxon>
        <taxon>Hypocreomycetidae</taxon>
        <taxon>Hypocreales</taxon>
        <taxon>Nectriaceae</taxon>
        <taxon>Neonectria</taxon>
    </lineage>
</organism>
<protein>
    <submittedName>
        <fullName evidence="1">Uncharacterized protein</fullName>
    </submittedName>
</protein>
<dbReference type="STRING" id="78410.A0A0P7B8D7"/>
<dbReference type="OrthoDB" id="5212373at2759"/>
<gene>
    <name evidence="1" type="ORF">AK830_g3597</name>
</gene>
<evidence type="ECO:0000313" key="1">
    <source>
        <dbReference type="EMBL" id="KPM42930.1"/>
    </source>
</evidence>
<keyword evidence="2" id="KW-1185">Reference proteome</keyword>
<dbReference type="EMBL" id="LKCW01000040">
    <property type="protein sequence ID" value="KPM42930.1"/>
    <property type="molecule type" value="Genomic_DNA"/>
</dbReference>
<dbReference type="Proteomes" id="UP000050424">
    <property type="component" value="Unassembled WGS sequence"/>
</dbReference>
<sequence length="300" mass="33295">MCRPSDPYCRKPTAPFGSLSNSLPYSPLPVPVIDRLLGRTFSAPPAHLSRVLFLPKHNSKVTHLPVYEFTDAYRQAVKDAPLGSSLYKINMMFMSRPRGDGTDADVRFFVDVTTDKSRVAIEERSMATKQGSTATITLPTEQQEDSVLTVPGLGVFHVRASANLQSGTDESGRPSAPGFRQYPALTMESSDEPGTQWNVRSEDSSSLCYFLTESSVNERGERTQLRTHAIYHYAGSNTHHPVDHSEGVLLVPDSEDSQNQVISVALVFLLLWHMRELDTQQQKSSLSKLLRKLSIGKSNQ</sequence>
<accession>A0A0P7B8D7</accession>